<protein>
    <submittedName>
        <fullName evidence="1">Uncharacterized protein</fullName>
    </submittedName>
</protein>
<name>A0A2I0XFX8_9ASPA</name>
<gene>
    <name evidence="1" type="ORF">MA16_Dca026398</name>
</gene>
<dbReference type="EMBL" id="KZ501920">
    <property type="protein sequence ID" value="PKU86804.1"/>
    <property type="molecule type" value="Genomic_DNA"/>
</dbReference>
<proteinExistence type="predicted"/>
<accession>A0A2I0XFX8</accession>
<evidence type="ECO:0000313" key="1">
    <source>
        <dbReference type="EMBL" id="PKU86804.1"/>
    </source>
</evidence>
<evidence type="ECO:0000313" key="2">
    <source>
        <dbReference type="Proteomes" id="UP000233837"/>
    </source>
</evidence>
<reference evidence="1 2" key="2">
    <citation type="journal article" date="2017" name="Nature">
        <title>The Apostasia genome and the evolution of orchids.</title>
        <authorList>
            <person name="Zhang G.Q."/>
            <person name="Liu K.W."/>
            <person name="Li Z."/>
            <person name="Lohaus R."/>
            <person name="Hsiao Y.Y."/>
            <person name="Niu S.C."/>
            <person name="Wang J.Y."/>
            <person name="Lin Y.C."/>
            <person name="Xu Q."/>
            <person name="Chen L.J."/>
            <person name="Yoshida K."/>
            <person name="Fujiwara S."/>
            <person name="Wang Z.W."/>
            <person name="Zhang Y.Q."/>
            <person name="Mitsuda N."/>
            <person name="Wang M."/>
            <person name="Liu G.H."/>
            <person name="Pecoraro L."/>
            <person name="Huang H.X."/>
            <person name="Xiao X.J."/>
            <person name="Lin M."/>
            <person name="Wu X.Y."/>
            <person name="Wu W.L."/>
            <person name="Chen Y.Y."/>
            <person name="Chang S.B."/>
            <person name="Sakamoto S."/>
            <person name="Ohme-Takagi M."/>
            <person name="Yagi M."/>
            <person name="Zeng S.J."/>
            <person name="Shen C.Y."/>
            <person name="Yeh C.M."/>
            <person name="Luo Y.B."/>
            <person name="Tsai W.C."/>
            <person name="Van de Peer Y."/>
            <person name="Liu Z.J."/>
        </authorList>
    </citation>
    <scope>NUCLEOTIDE SEQUENCE [LARGE SCALE GENOMIC DNA]</scope>
    <source>
        <tissue evidence="1">The whole plant</tissue>
    </source>
</reference>
<sequence>MKKNKAVAPGRVTNCGEDYVERLHNYLTEGFQILRRCFDWSFGSINIQPIRKLKPLFPFAFLFIPRSNPSINLITKKRLFGAVPLFGLSKGHRLINHLARAPL</sequence>
<dbReference type="Proteomes" id="UP000233837">
    <property type="component" value="Unassembled WGS sequence"/>
</dbReference>
<reference evidence="1 2" key="1">
    <citation type="journal article" date="2016" name="Sci. Rep.">
        <title>The Dendrobium catenatum Lindl. genome sequence provides insights into polysaccharide synthase, floral development and adaptive evolution.</title>
        <authorList>
            <person name="Zhang G.Q."/>
            <person name="Xu Q."/>
            <person name="Bian C."/>
            <person name="Tsai W.C."/>
            <person name="Yeh C.M."/>
            <person name="Liu K.W."/>
            <person name="Yoshida K."/>
            <person name="Zhang L.S."/>
            <person name="Chang S.B."/>
            <person name="Chen F."/>
            <person name="Shi Y."/>
            <person name="Su Y.Y."/>
            <person name="Zhang Y.Q."/>
            <person name="Chen L.J."/>
            <person name="Yin Y."/>
            <person name="Lin M."/>
            <person name="Huang H."/>
            <person name="Deng H."/>
            <person name="Wang Z.W."/>
            <person name="Zhu S.L."/>
            <person name="Zhao X."/>
            <person name="Deng C."/>
            <person name="Niu S.C."/>
            <person name="Huang J."/>
            <person name="Wang M."/>
            <person name="Liu G.H."/>
            <person name="Yang H.J."/>
            <person name="Xiao X.J."/>
            <person name="Hsiao Y.Y."/>
            <person name="Wu W.L."/>
            <person name="Chen Y.Y."/>
            <person name="Mitsuda N."/>
            <person name="Ohme-Takagi M."/>
            <person name="Luo Y.B."/>
            <person name="Van de Peer Y."/>
            <person name="Liu Z.J."/>
        </authorList>
    </citation>
    <scope>NUCLEOTIDE SEQUENCE [LARGE SCALE GENOMIC DNA]</scope>
    <source>
        <tissue evidence="1">The whole plant</tissue>
    </source>
</reference>
<dbReference type="AlphaFoldDB" id="A0A2I0XFX8"/>
<organism evidence="1 2">
    <name type="scientific">Dendrobium catenatum</name>
    <dbReference type="NCBI Taxonomy" id="906689"/>
    <lineage>
        <taxon>Eukaryota</taxon>
        <taxon>Viridiplantae</taxon>
        <taxon>Streptophyta</taxon>
        <taxon>Embryophyta</taxon>
        <taxon>Tracheophyta</taxon>
        <taxon>Spermatophyta</taxon>
        <taxon>Magnoliopsida</taxon>
        <taxon>Liliopsida</taxon>
        <taxon>Asparagales</taxon>
        <taxon>Orchidaceae</taxon>
        <taxon>Epidendroideae</taxon>
        <taxon>Malaxideae</taxon>
        <taxon>Dendrobiinae</taxon>
        <taxon>Dendrobium</taxon>
    </lineage>
</organism>
<keyword evidence="2" id="KW-1185">Reference proteome</keyword>